<dbReference type="SMART" id="SM00409">
    <property type="entry name" value="IG"/>
    <property type="match status" value="4"/>
</dbReference>
<sequence>FVSKCVFLLSNETPAPLCLYGFVRSQFFEYEMVSLSCEQTGSADWTVWRYSESGSELSPCRSGWGDLGSASTCQLANVKPYHSGVYWCESALRDSSQAVHVQVTEGSVVLDSPVVPVMVGQDATLRCRSRTMKNITAEFFKNGVLMKAEPSDHMIIRHVSRSDEAVYKCRISGQGESLSSWLLVRDDSSPMLLTVSPDVSQLFEYDSLILSCGANSSAMGWTIRRFTNAPPRRSGTCGQQWGSPVASGCRLNAVKKRDGAVYWCESRSMQRSNSLNISVFDSSVILQSPVLPVMEGDNVTLTCRTKSSVFPSSFFKDGALISSESSNQLTLHQVSGADGGEYSCSITGQGESAPSQLSVRGSSGAYPGSDLTVTQLVLMVTRYLVVCSPYAVSTVLLVSLSRHKPASESSREQPVAMTTPSPNEEDEGLDQQYDDVTTEHDF</sequence>
<reference evidence="5" key="2">
    <citation type="submission" date="2025-09" db="UniProtKB">
        <authorList>
            <consortium name="Ensembl"/>
        </authorList>
    </citation>
    <scope>IDENTIFICATION</scope>
</reference>
<dbReference type="InterPro" id="IPR007110">
    <property type="entry name" value="Ig-like_dom"/>
</dbReference>
<gene>
    <name evidence="5" type="primary">LOC115385441</name>
</gene>
<feature type="region of interest" description="Disordered" evidence="3">
    <location>
        <begin position="404"/>
        <end position="442"/>
    </location>
</feature>
<dbReference type="Gene3D" id="2.60.40.10">
    <property type="entry name" value="Immunoglobulins"/>
    <property type="match status" value="4"/>
</dbReference>
<dbReference type="InterPro" id="IPR003599">
    <property type="entry name" value="Ig_sub"/>
</dbReference>
<dbReference type="SMART" id="SM00408">
    <property type="entry name" value="IGc2"/>
    <property type="match status" value="3"/>
</dbReference>
<dbReference type="GO" id="GO:0007166">
    <property type="term" value="P:cell surface receptor signaling pathway"/>
    <property type="evidence" value="ECO:0007669"/>
    <property type="project" value="TreeGrafter"/>
</dbReference>
<dbReference type="PANTHER" id="PTHR11481">
    <property type="entry name" value="IMMUNOGLOBULIN FC RECEPTOR"/>
    <property type="match status" value="1"/>
</dbReference>
<dbReference type="GO" id="GO:0009897">
    <property type="term" value="C:external side of plasma membrane"/>
    <property type="evidence" value="ECO:0007669"/>
    <property type="project" value="TreeGrafter"/>
</dbReference>
<organism evidence="5 6">
    <name type="scientific">Salarias fasciatus</name>
    <name type="common">Jewelled blenny</name>
    <name type="synonym">Blennius fasciatus</name>
    <dbReference type="NCBI Taxonomy" id="181472"/>
    <lineage>
        <taxon>Eukaryota</taxon>
        <taxon>Metazoa</taxon>
        <taxon>Chordata</taxon>
        <taxon>Craniata</taxon>
        <taxon>Vertebrata</taxon>
        <taxon>Euteleostomi</taxon>
        <taxon>Actinopterygii</taxon>
        <taxon>Neopterygii</taxon>
        <taxon>Teleostei</taxon>
        <taxon>Neoteleostei</taxon>
        <taxon>Acanthomorphata</taxon>
        <taxon>Ovalentaria</taxon>
        <taxon>Blenniimorphae</taxon>
        <taxon>Blenniiformes</taxon>
        <taxon>Blennioidei</taxon>
        <taxon>Blenniidae</taxon>
        <taxon>Salariinae</taxon>
        <taxon>Salarias</taxon>
    </lineage>
</organism>
<protein>
    <recommendedName>
        <fullName evidence="4">Ig-like domain-containing protein</fullName>
    </recommendedName>
</protein>
<evidence type="ECO:0000256" key="2">
    <source>
        <dbReference type="ARBA" id="ARBA00023157"/>
    </source>
</evidence>
<dbReference type="OMA" id="SSTCHMN"/>
<dbReference type="InterPro" id="IPR013783">
    <property type="entry name" value="Ig-like_fold"/>
</dbReference>
<feature type="domain" description="Ig-like" evidence="4">
    <location>
        <begin position="14"/>
        <end position="104"/>
    </location>
</feature>
<dbReference type="InParanoid" id="A0A672FT21"/>
<dbReference type="InterPro" id="IPR036179">
    <property type="entry name" value="Ig-like_dom_sf"/>
</dbReference>
<keyword evidence="6" id="KW-1185">Reference proteome</keyword>
<evidence type="ECO:0000256" key="1">
    <source>
        <dbReference type="ARBA" id="ARBA00022729"/>
    </source>
</evidence>
<keyword evidence="1" id="KW-0732">Signal</keyword>
<reference evidence="5" key="1">
    <citation type="submission" date="2025-08" db="UniProtKB">
        <authorList>
            <consortium name="Ensembl"/>
        </authorList>
    </citation>
    <scope>IDENTIFICATION</scope>
</reference>
<evidence type="ECO:0000256" key="3">
    <source>
        <dbReference type="SAM" id="MobiDB-lite"/>
    </source>
</evidence>
<dbReference type="GO" id="GO:0004888">
    <property type="term" value="F:transmembrane signaling receptor activity"/>
    <property type="evidence" value="ECO:0007669"/>
    <property type="project" value="TreeGrafter"/>
</dbReference>
<feature type="domain" description="Ig-like" evidence="4">
    <location>
        <begin position="282"/>
        <end position="358"/>
    </location>
</feature>
<dbReference type="PROSITE" id="PS50835">
    <property type="entry name" value="IG_LIKE"/>
    <property type="match status" value="3"/>
</dbReference>
<dbReference type="InterPro" id="IPR003598">
    <property type="entry name" value="Ig_sub2"/>
</dbReference>
<keyword evidence="2" id="KW-1015">Disulfide bond</keyword>
<dbReference type="PANTHER" id="PTHR11481:SF64">
    <property type="entry name" value="FC RECEPTOR-LIKE PROTEIN 4"/>
    <property type="match status" value="1"/>
</dbReference>
<evidence type="ECO:0000313" key="6">
    <source>
        <dbReference type="Proteomes" id="UP000472267"/>
    </source>
</evidence>
<dbReference type="SUPFAM" id="SSF48726">
    <property type="entry name" value="Immunoglobulin"/>
    <property type="match status" value="4"/>
</dbReference>
<feature type="domain" description="Ig-like" evidence="4">
    <location>
        <begin position="120"/>
        <end position="179"/>
    </location>
</feature>
<evidence type="ECO:0000313" key="5">
    <source>
        <dbReference type="Ensembl" id="ENSSFAP00005010036.1"/>
    </source>
</evidence>
<dbReference type="AlphaFoldDB" id="A0A672FT21"/>
<dbReference type="Proteomes" id="UP000472267">
    <property type="component" value="Unassembled WGS sequence"/>
</dbReference>
<dbReference type="Pfam" id="PF13895">
    <property type="entry name" value="Ig_2"/>
    <property type="match status" value="1"/>
</dbReference>
<dbReference type="Ensembl" id="ENSSFAT00005010492.1">
    <property type="protein sequence ID" value="ENSSFAP00005010036.1"/>
    <property type="gene ID" value="ENSSFAG00005005709.1"/>
</dbReference>
<dbReference type="InterPro" id="IPR050488">
    <property type="entry name" value="Ig_Fc_receptor"/>
</dbReference>
<proteinExistence type="predicted"/>
<name>A0A672FT21_SALFA</name>
<accession>A0A672FT21</accession>
<evidence type="ECO:0000259" key="4">
    <source>
        <dbReference type="PROSITE" id="PS50835"/>
    </source>
</evidence>
<feature type="compositionally biased region" description="Acidic residues" evidence="3">
    <location>
        <begin position="423"/>
        <end position="433"/>
    </location>
</feature>
<dbReference type="GO" id="GO:0006955">
    <property type="term" value="P:immune response"/>
    <property type="evidence" value="ECO:0007669"/>
    <property type="project" value="TreeGrafter"/>
</dbReference>